<feature type="region of interest" description="Disordered" evidence="13">
    <location>
        <begin position="100"/>
        <end position="120"/>
    </location>
</feature>
<reference evidence="15" key="2">
    <citation type="submission" date="2025-09" db="UniProtKB">
        <authorList>
            <consortium name="Ensembl"/>
        </authorList>
    </citation>
    <scope>IDENTIFICATION</scope>
</reference>
<evidence type="ECO:0000256" key="4">
    <source>
        <dbReference type="ARBA" id="ARBA00022723"/>
    </source>
</evidence>
<keyword evidence="16" id="KW-1185">Reference proteome</keyword>
<evidence type="ECO:0000256" key="2">
    <source>
        <dbReference type="ARBA" id="ARBA00004123"/>
    </source>
</evidence>
<evidence type="ECO:0000313" key="15">
    <source>
        <dbReference type="Ensembl" id="ENSLLEP00000010821.1"/>
    </source>
</evidence>
<proteinExistence type="inferred from homology"/>
<dbReference type="FunFam" id="3.30.160.60:FF:000759">
    <property type="entry name" value="zinc finger protein 16"/>
    <property type="match status" value="1"/>
</dbReference>
<dbReference type="Ensembl" id="ENSLLET00000011239.1">
    <property type="protein sequence ID" value="ENSLLEP00000010821.1"/>
    <property type="gene ID" value="ENSLLEG00000006762.1"/>
</dbReference>
<feature type="region of interest" description="Disordered" evidence="13">
    <location>
        <begin position="32"/>
        <end position="59"/>
    </location>
</feature>
<evidence type="ECO:0000256" key="3">
    <source>
        <dbReference type="ARBA" id="ARBA00006991"/>
    </source>
</evidence>
<evidence type="ECO:0000313" key="16">
    <source>
        <dbReference type="Proteomes" id="UP000694569"/>
    </source>
</evidence>
<evidence type="ECO:0000259" key="14">
    <source>
        <dbReference type="PROSITE" id="PS50157"/>
    </source>
</evidence>
<dbReference type="GO" id="GO:0000981">
    <property type="term" value="F:DNA-binding transcription factor activity, RNA polymerase II-specific"/>
    <property type="evidence" value="ECO:0007669"/>
    <property type="project" value="TreeGrafter"/>
</dbReference>
<dbReference type="AlphaFoldDB" id="A0A8C5M854"/>
<dbReference type="Proteomes" id="UP000694569">
    <property type="component" value="Unplaced"/>
</dbReference>
<feature type="compositionally biased region" description="Basic and acidic residues" evidence="13">
    <location>
        <begin position="235"/>
        <end position="244"/>
    </location>
</feature>
<dbReference type="GO" id="GO:0005634">
    <property type="term" value="C:nucleus"/>
    <property type="evidence" value="ECO:0007669"/>
    <property type="project" value="UniProtKB-SubCell"/>
</dbReference>
<keyword evidence="6 12" id="KW-0863">Zinc-finger</keyword>
<reference evidence="15" key="1">
    <citation type="submission" date="2025-08" db="UniProtKB">
        <authorList>
            <consortium name="Ensembl"/>
        </authorList>
    </citation>
    <scope>IDENTIFICATION</scope>
</reference>
<evidence type="ECO:0000256" key="10">
    <source>
        <dbReference type="ARBA" id="ARBA00023163"/>
    </source>
</evidence>
<evidence type="ECO:0000256" key="6">
    <source>
        <dbReference type="ARBA" id="ARBA00022771"/>
    </source>
</evidence>
<keyword evidence="4" id="KW-0479">Metal-binding</keyword>
<dbReference type="SUPFAM" id="SSF57667">
    <property type="entry name" value="beta-beta-alpha zinc fingers"/>
    <property type="match status" value="3"/>
</dbReference>
<feature type="region of interest" description="Disordered" evidence="13">
    <location>
        <begin position="183"/>
        <end position="257"/>
    </location>
</feature>
<comment type="subcellular location">
    <subcellularLocation>
        <location evidence="2">Nucleus</location>
    </subcellularLocation>
</comment>
<dbReference type="GO" id="GO:0008270">
    <property type="term" value="F:zinc ion binding"/>
    <property type="evidence" value="ECO:0007669"/>
    <property type="project" value="UniProtKB-KW"/>
</dbReference>
<evidence type="ECO:0000256" key="11">
    <source>
        <dbReference type="ARBA" id="ARBA00023242"/>
    </source>
</evidence>
<keyword evidence="11" id="KW-0539">Nucleus</keyword>
<feature type="domain" description="C2H2-type" evidence="14">
    <location>
        <begin position="495"/>
        <end position="522"/>
    </location>
</feature>
<feature type="domain" description="C2H2-type" evidence="14">
    <location>
        <begin position="467"/>
        <end position="494"/>
    </location>
</feature>
<evidence type="ECO:0000256" key="1">
    <source>
        <dbReference type="ARBA" id="ARBA00003767"/>
    </source>
</evidence>
<dbReference type="PANTHER" id="PTHR23226">
    <property type="entry name" value="ZINC FINGER AND SCAN DOMAIN-CONTAINING"/>
    <property type="match status" value="1"/>
</dbReference>
<dbReference type="FunFam" id="3.30.160.60:FF:002716">
    <property type="entry name" value="Zinc finger protein 212"/>
    <property type="match status" value="1"/>
</dbReference>
<evidence type="ECO:0000256" key="12">
    <source>
        <dbReference type="PROSITE-ProRule" id="PRU00042"/>
    </source>
</evidence>
<dbReference type="InterPro" id="IPR036236">
    <property type="entry name" value="Znf_C2H2_sf"/>
</dbReference>
<feature type="domain" description="C2H2-type" evidence="14">
    <location>
        <begin position="551"/>
        <end position="578"/>
    </location>
</feature>
<dbReference type="FunFam" id="3.30.160.60:FF:000358">
    <property type="entry name" value="zinc finger protein 24"/>
    <property type="match status" value="1"/>
</dbReference>
<keyword evidence="7" id="KW-0862">Zinc</keyword>
<evidence type="ECO:0000256" key="13">
    <source>
        <dbReference type="SAM" id="MobiDB-lite"/>
    </source>
</evidence>
<feature type="domain" description="C2H2-type" evidence="14">
    <location>
        <begin position="523"/>
        <end position="550"/>
    </location>
</feature>
<evidence type="ECO:0000256" key="8">
    <source>
        <dbReference type="ARBA" id="ARBA00023015"/>
    </source>
</evidence>
<dbReference type="SMART" id="SM00355">
    <property type="entry name" value="ZnF_C2H2"/>
    <property type="match status" value="4"/>
</dbReference>
<protein>
    <recommendedName>
        <fullName evidence="14">C2H2-type domain-containing protein</fullName>
    </recommendedName>
</protein>
<dbReference type="PROSITE" id="PS50157">
    <property type="entry name" value="ZINC_FINGER_C2H2_2"/>
    <property type="match status" value="4"/>
</dbReference>
<feature type="region of interest" description="Disordered" evidence="13">
    <location>
        <begin position="366"/>
        <end position="390"/>
    </location>
</feature>
<dbReference type="PROSITE" id="PS00028">
    <property type="entry name" value="ZINC_FINGER_C2H2_1"/>
    <property type="match status" value="4"/>
</dbReference>
<dbReference type="PANTHER" id="PTHR23226:SF391">
    <property type="entry name" value="OOCYTE ZINC FINGER PROTEIN XLCOF6.1-LIKE"/>
    <property type="match status" value="1"/>
</dbReference>
<name>A0A8C5M854_9ANUR</name>
<evidence type="ECO:0000256" key="9">
    <source>
        <dbReference type="ARBA" id="ARBA00023125"/>
    </source>
</evidence>
<feature type="compositionally biased region" description="Basic and acidic residues" evidence="13">
    <location>
        <begin position="100"/>
        <end position="114"/>
    </location>
</feature>
<comment type="similarity">
    <text evidence="3">Belongs to the krueppel C2H2-type zinc-finger protein family.</text>
</comment>
<dbReference type="Gene3D" id="3.30.160.60">
    <property type="entry name" value="Classic Zinc Finger"/>
    <property type="match status" value="4"/>
</dbReference>
<evidence type="ECO:0000256" key="7">
    <source>
        <dbReference type="ARBA" id="ARBA00022833"/>
    </source>
</evidence>
<keyword evidence="10" id="KW-0804">Transcription</keyword>
<dbReference type="Pfam" id="PF00096">
    <property type="entry name" value="zf-C2H2"/>
    <property type="match status" value="3"/>
</dbReference>
<evidence type="ECO:0000256" key="5">
    <source>
        <dbReference type="ARBA" id="ARBA00022737"/>
    </source>
</evidence>
<keyword evidence="5" id="KW-0677">Repeat</keyword>
<accession>A0A8C5M854</accession>
<keyword evidence="9" id="KW-0238">DNA-binding</keyword>
<dbReference type="GeneTree" id="ENSGT01150000286958"/>
<keyword evidence="8" id="KW-0805">Transcription regulation</keyword>
<dbReference type="InterPro" id="IPR013087">
    <property type="entry name" value="Znf_C2H2_type"/>
</dbReference>
<dbReference type="GO" id="GO:0000978">
    <property type="term" value="F:RNA polymerase II cis-regulatory region sequence-specific DNA binding"/>
    <property type="evidence" value="ECO:0007669"/>
    <property type="project" value="TreeGrafter"/>
</dbReference>
<organism evidence="15 16">
    <name type="scientific">Leptobrachium leishanense</name>
    <name type="common">Leishan spiny toad</name>
    <dbReference type="NCBI Taxonomy" id="445787"/>
    <lineage>
        <taxon>Eukaryota</taxon>
        <taxon>Metazoa</taxon>
        <taxon>Chordata</taxon>
        <taxon>Craniata</taxon>
        <taxon>Vertebrata</taxon>
        <taxon>Euteleostomi</taxon>
        <taxon>Amphibia</taxon>
        <taxon>Batrachia</taxon>
        <taxon>Anura</taxon>
        <taxon>Pelobatoidea</taxon>
        <taxon>Megophryidae</taxon>
        <taxon>Leptobrachium</taxon>
    </lineage>
</organism>
<sequence length="635" mass="71428">MMTERILDLTLEVNYLLTGEDYIVVKRCSEPDLQSSSPLASDVPCRTQSPGRKTSPHSLIHERNNDHKILEMTNKIIHLLTGEVWKYLHGPKDPHDEMMEAPSDHDRFSRKDEFSSQARTTNDTKIVSLGRSPVRKCIPARPGTVIKDRNPTGIEAFTQSKYTQAEYCKEELTSWEEENLTDTDVFSPKGHTSPIEQEPVSHGDENSTDLDINTPTEHKGAPLSNPIKVEPPSVSEKRYTDKDFYPPAENCAGGNTRDGIKKEASTCEEIHFKHFYPHAREVTDFTAIIVKEESISDDEVDLSDADNYSLTEYSSALIEDTSDLEEENLDEVDIYRQTDYTSAHTMTQSALCNEEMVLSPYNPEIINRGSSEAHGGPTVSTTRSDGVDHQGAHPVEKANCSEFEIQFTCNESISGQHQGLHNATPFTSRPLSFQTETSLSYSERSKCFMKKKRPPRYLITKGGEKLFSCLECGKCFNHISTVKLHLRGHKGEKPFPCTECTKRFSQTSDLQKHLRSHTGEKPFSCSDCGKCFAQKGNLNSHRRIHTGEKPYSCPDCGKSFTRNSTLKSHQRTHMKVKLISPPGSALPLSGVAANRKREKKNKHLNFVENNVEYSSLTSIKEQNHCPESLTIPSRP</sequence>
<dbReference type="FunFam" id="3.30.160.60:FF:000100">
    <property type="entry name" value="Zinc finger 45-like"/>
    <property type="match status" value="1"/>
</dbReference>
<comment type="function">
    <text evidence="1">May be involved in transcriptional regulation.</text>
</comment>